<dbReference type="STRING" id="1121316.SAMN02745207_03102"/>
<dbReference type="GO" id="GO:0140359">
    <property type="term" value="F:ABC-type transporter activity"/>
    <property type="evidence" value="ECO:0007669"/>
    <property type="project" value="InterPro"/>
</dbReference>
<name>A0A1M5WTE7_9CLOT</name>
<dbReference type="GO" id="GO:0016887">
    <property type="term" value="F:ATP hydrolysis activity"/>
    <property type="evidence" value="ECO:0007669"/>
    <property type="project" value="InterPro"/>
</dbReference>
<gene>
    <name evidence="4" type="ORF">SAMN02745207_03102</name>
</gene>
<sequence>MVKLENISFSYNKGKNVINNINLQIPSGSLFGILGHNGAGKTTMFRLITGLLKPCSGEIYLNSSKTSTTGISRRLIAYMPEFNGIYDNLTGFQNLEFRARVAKIEYADFKVNSEKILKELRLYERANEKCGY</sequence>
<dbReference type="AlphaFoldDB" id="A0A1M5WTE7"/>
<evidence type="ECO:0000256" key="2">
    <source>
        <dbReference type="ARBA" id="ARBA00022737"/>
    </source>
</evidence>
<proteinExistence type="predicted"/>
<dbReference type="OrthoDB" id="9809205at2"/>
<dbReference type="PANTHER" id="PTHR19229">
    <property type="entry name" value="ATP-BINDING CASSETTE TRANSPORTER SUBFAMILY A ABCA"/>
    <property type="match status" value="1"/>
</dbReference>
<dbReference type="SUPFAM" id="SSF52540">
    <property type="entry name" value="P-loop containing nucleoside triphosphate hydrolases"/>
    <property type="match status" value="1"/>
</dbReference>
<feature type="domain" description="ABC transporter" evidence="3">
    <location>
        <begin position="18"/>
        <end position="130"/>
    </location>
</feature>
<dbReference type="InterPro" id="IPR026082">
    <property type="entry name" value="ABCA"/>
</dbReference>
<dbReference type="Pfam" id="PF00005">
    <property type="entry name" value="ABC_tran"/>
    <property type="match status" value="1"/>
</dbReference>
<dbReference type="EMBL" id="FQXM01000020">
    <property type="protein sequence ID" value="SHH90721.1"/>
    <property type="molecule type" value="Genomic_DNA"/>
</dbReference>
<reference evidence="4 5" key="1">
    <citation type="submission" date="2016-11" db="EMBL/GenBank/DDBJ databases">
        <authorList>
            <person name="Jaros S."/>
            <person name="Januszkiewicz K."/>
            <person name="Wedrychowicz H."/>
        </authorList>
    </citation>
    <scope>NUCLEOTIDE SEQUENCE [LARGE SCALE GENOMIC DNA]</scope>
    <source>
        <strain evidence="4 5">DSM 8605</strain>
    </source>
</reference>
<evidence type="ECO:0000256" key="1">
    <source>
        <dbReference type="ARBA" id="ARBA00022448"/>
    </source>
</evidence>
<evidence type="ECO:0000313" key="5">
    <source>
        <dbReference type="Proteomes" id="UP000184447"/>
    </source>
</evidence>
<dbReference type="InterPro" id="IPR027417">
    <property type="entry name" value="P-loop_NTPase"/>
</dbReference>
<dbReference type="Proteomes" id="UP000184447">
    <property type="component" value="Unassembled WGS sequence"/>
</dbReference>
<keyword evidence="1" id="KW-0813">Transport</keyword>
<evidence type="ECO:0000259" key="3">
    <source>
        <dbReference type="Pfam" id="PF00005"/>
    </source>
</evidence>
<dbReference type="Gene3D" id="3.40.50.300">
    <property type="entry name" value="P-loop containing nucleotide triphosphate hydrolases"/>
    <property type="match status" value="1"/>
</dbReference>
<dbReference type="GO" id="GO:0005319">
    <property type="term" value="F:lipid transporter activity"/>
    <property type="evidence" value="ECO:0007669"/>
    <property type="project" value="TreeGrafter"/>
</dbReference>
<evidence type="ECO:0000313" key="4">
    <source>
        <dbReference type="EMBL" id="SHH90721.1"/>
    </source>
</evidence>
<dbReference type="GO" id="GO:0016020">
    <property type="term" value="C:membrane"/>
    <property type="evidence" value="ECO:0007669"/>
    <property type="project" value="InterPro"/>
</dbReference>
<dbReference type="PANTHER" id="PTHR19229:SF36">
    <property type="entry name" value="ATP-BINDING CASSETTE SUB-FAMILY A MEMBER 2"/>
    <property type="match status" value="1"/>
</dbReference>
<accession>A0A1M5WTE7</accession>
<keyword evidence="5" id="KW-1185">Reference proteome</keyword>
<dbReference type="GO" id="GO:0005524">
    <property type="term" value="F:ATP binding"/>
    <property type="evidence" value="ECO:0007669"/>
    <property type="project" value="InterPro"/>
</dbReference>
<dbReference type="InterPro" id="IPR003439">
    <property type="entry name" value="ABC_transporter-like_ATP-bd"/>
</dbReference>
<keyword evidence="2" id="KW-0677">Repeat</keyword>
<protein>
    <submittedName>
        <fullName evidence="4">ABC transporter</fullName>
    </submittedName>
</protein>
<organism evidence="4 5">
    <name type="scientific">Clostridium grantii DSM 8605</name>
    <dbReference type="NCBI Taxonomy" id="1121316"/>
    <lineage>
        <taxon>Bacteria</taxon>
        <taxon>Bacillati</taxon>
        <taxon>Bacillota</taxon>
        <taxon>Clostridia</taxon>
        <taxon>Eubacteriales</taxon>
        <taxon>Clostridiaceae</taxon>
        <taxon>Clostridium</taxon>
    </lineage>
</organism>